<feature type="binding site" evidence="10">
    <location>
        <position position="230"/>
    </location>
    <ligand>
        <name>Mn(2+)</name>
        <dbReference type="ChEBI" id="CHEBI:29035"/>
        <label>1</label>
    </ligand>
</feature>
<dbReference type="UniPathway" id="UPA00158">
    <property type="reaction ID" value="UER00270"/>
</dbReference>
<reference evidence="14 15" key="1">
    <citation type="submission" date="2017-10" db="EMBL/GenBank/DDBJ databases">
        <title>Draft genome of Chryseomicrobium casticus sp. nov.</title>
        <authorList>
            <person name="Chakraborty R."/>
            <person name="Saha T."/>
        </authorList>
    </citation>
    <scope>NUCLEOTIDE SEQUENCE [LARGE SCALE GENOMIC DNA]</scope>
    <source>
        <strain evidence="14 15">ET03</strain>
    </source>
</reference>
<dbReference type="PROSITE" id="PS01053">
    <property type="entry name" value="ARGINASE_1"/>
    <property type="match status" value="1"/>
</dbReference>
<comment type="pathway">
    <text evidence="1">Nitrogen metabolism; urea cycle; L-ornithine and urea from L-arginine: step 1/1.</text>
</comment>
<comment type="cofactor">
    <cofactor evidence="10 13">
        <name>Mn(2+)</name>
        <dbReference type="ChEBI" id="CHEBI:29035"/>
    </cofactor>
    <text evidence="10 13">Binds 2 manganese ions per subunit.</text>
</comment>
<protein>
    <recommendedName>
        <fullName evidence="3 9">Arginase</fullName>
        <ecNumber evidence="2 9">3.5.3.1</ecNumber>
    </recommendedName>
</protein>
<dbReference type="InterPro" id="IPR023696">
    <property type="entry name" value="Ureohydrolase_dom_sf"/>
</dbReference>
<dbReference type="CDD" id="cd09989">
    <property type="entry name" value="Arginase"/>
    <property type="match status" value="1"/>
</dbReference>
<evidence type="ECO:0000256" key="9">
    <source>
        <dbReference type="NCBIfam" id="TIGR01229"/>
    </source>
</evidence>
<dbReference type="EMBL" id="PCGR01000004">
    <property type="protein sequence ID" value="PJK16036.1"/>
    <property type="molecule type" value="Genomic_DNA"/>
</dbReference>
<evidence type="ECO:0000256" key="12">
    <source>
        <dbReference type="RuleBase" id="RU003684"/>
    </source>
</evidence>
<dbReference type="EC" id="3.5.3.1" evidence="2 9"/>
<comment type="similarity">
    <text evidence="11 12">Belongs to the arginase family.</text>
</comment>
<evidence type="ECO:0000256" key="10">
    <source>
        <dbReference type="PIRSR" id="PIRSR036979-1"/>
    </source>
</evidence>
<comment type="catalytic activity">
    <reaction evidence="8 13">
        <text>L-arginine + H2O = urea + L-ornithine</text>
        <dbReference type="Rhea" id="RHEA:20569"/>
        <dbReference type="ChEBI" id="CHEBI:15377"/>
        <dbReference type="ChEBI" id="CHEBI:16199"/>
        <dbReference type="ChEBI" id="CHEBI:32682"/>
        <dbReference type="ChEBI" id="CHEBI:46911"/>
        <dbReference type="EC" id="3.5.3.1"/>
    </reaction>
</comment>
<dbReference type="GO" id="GO:0004053">
    <property type="term" value="F:arginase activity"/>
    <property type="evidence" value="ECO:0007669"/>
    <property type="project" value="UniProtKB-UniRule"/>
</dbReference>
<evidence type="ECO:0000313" key="14">
    <source>
        <dbReference type="EMBL" id="PJK16036.1"/>
    </source>
</evidence>
<gene>
    <name evidence="14" type="primary">rocF</name>
    <name evidence="14" type="ORF">CQS04_12450</name>
</gene>
<keyword evidence="15" id="KW-1185">Reference proteome</keyword>
<evidence type="ECO:0000256" key="3">
    <source>
        <dbReference type="ARBA" id="ARBA00018123"/>
    </source>
</evidence>
<evidence type="ECO:0000256" key="6">
    <source>
        <dbReference type="ARBA" id="ARBA00022801"/>
    </source>
</evidence>
<dbReference type="GO" id="GO:0030145">
    <property type="term" value="F:manganese ion binding"/>
    <property type="evidence" value="ECO:0007669"/>
    <property type="project" value="TreeGrafter"/>
</dbReference>
<dbReference type="Proteomes" id="UP000228680">
    <property type="component" value="Unassembled WGS sequence"/>
</dbReference>
<dbReference type="PANTHER" id="PTHR43782:SF3">
    <property type="entry name" value="ARGINASE"/>
    <property type="match status" value="1"/>
</dbReference>
<feature type="binding site" evidence="10">
    <location>
        <position position="123"/>
    </location>
    <ligand>
        <name>Mn(2+)</name>
        <dbReference type="ChEBI" id="CHEBI:29035"/>
        <label>1</label>
    </ligand>
</feature>
<evidence type="ECO:0000256" key="8">
    <source>
        <dbReference type="ARBA" id="ARBA00047391"/>
    </source>
</evidence>
<proteinExistence type="inferred from homology"/>
<dbReference type="AlphaFoldDB" id="A0A2M9EXV3"/>
<dbReference type="FunFam" id="3.40.800.10:FF:000005">
    <property type="entry name" value="Arginase"/>
    <property type="match status" value="1"/>
</dbReference>
<dbReference type="Gene3D" id="3.40.800.10">
    <property type="entry name" value="Ureohydrolase domain"/>
    <property type="match status" value="1"/>
</dbReference>
<dbReference type="PRINTS" id="PR00116">
    <property type="entry name" value="ARGINASE"/>
</dbReference>
<dbReference type="GO" id="GO:0000050">
    <property type="term" value="P:urea cycle"/>
    <property type="evidence" value="ECO:0007669"/>
    <property type="project" value="UniProtKB-UniPathway"/>
</dbReference>
<comment type="caution">
    <text evidence="14">The sequence shown here is derived from an EMBL/GenBank/DDBJ whole genome shotgun (WGS) entry which is preliminary data.</text>
</comment>
<feature type="binding site" evidence="10">
    <location>
        <position position="228"/>
    </location>
    <ligand>
        <name>Mn(2+)</name>
        <dbReference type="ChEBI" id="CHEBI:29035"/>
        <label>1</label>
    </ligand>
</feature>
<dbReference type="PIRSF" id="PIRSF036979">
    <property type="entry name" value="Arginase"/>
    <property type="match status" value="1"/>
</dbReference>
<dbReference type="PANTHER" id="PTHR43782">
    <property type="entry name" value="ARGINASE"/>
    <property type="match status" value="1"/>
</dbReference>
<dbReference type="GO" id="GO:0006525">
    <property type="term" value="P:arginine metabolic process"/>
    <property type="evidence" value="ECO:0007669"/>
    <property type="project" value="UniProtKB-KW"/>
</dbReference>
<dbReference type="PROSITE" id="PS51409">
    <property type="entry name" value="ARGINASE_2"/>
    <property type="match status" value="1"/>
</dbReference>
<dbReference type="NCBIfam" id="TIGR01229">
    <property type="entry name" value="rocF_arginase"/>
    <property type="match status" value="1"/>
</dbReference>
<accession>A0A2M9EXV3</accession>
<feature type="binding site" evidence="10">
    <location>
        <position position="127"/>
    </location>
    <ligand>
        <name>Mn(2+)</name>
        <dbReference type="ChEBI" id="CHEBI:29035"/>
        <label>1</label>
    </ligand>
</feature>
<evidence type="ECO:0000256" key="7">
    <source>
        <dbReference type="ARBA" id="ARBA00023211"/>
    </source>
</evidence>
<keyword evidence="6 12" id="KW-0378">Hydrolase</keyword>
<feature type="binding site" evidence="10">
    <location>
        <position position="100"/>
    </location>
    <ligand>
        <name>Mn(2+)</name>
        <dbReference type="ChEBI" id="CHEBI:29035"/>
        <label>1</label>
    </ligand>
</feature>
<dbReference type="RefSeq" id="WP_100354439.1">
    <property type="nucleotide sequence ID" value="NZ_PCGR01000004.1"/>
</dbReference>
<sequence>MNKLEMSIIGVPMDFGQNRRGVDMGPSAMRYAGAIQRLEALGHEVKDEGDIAIDQTATGDETNTKLRNLPEVIETSTKLADKVSEVLSNKRFPLVLGGDHSIAIGTLAGLAKNYENLGVIWYDAHADMNTEETSPSGNIHGMPLAVSMGLGHDKLVNIHGYAPKVKPENIVIIGARSVDPGERDLIKEKGVKVFTMHEIDKLGMTEVMNQAMWYLRDREVDGVHLSLDLDGLDPLYTPGVGTPVPGGISYRESHLAMEMLASSNLITSAEFVEVNPILDEKNKTADVAVALMGSLFGESLV</sequence>
<dbReference type="SUPFAM" id="SSF52768">
    <property type="entry name" value="Arginase/deacetylase"/>
    <property type="match status" value="1"/>
</dbReference>
<name>A0A2M9EXV3_9BACL</name>
<keyword evidence="7 10" id="KW-0464">Manganese</keyword>
<evidence type="ECO:0000313" key="15">
    <source>
        <dbReference type="Proteomes" id="UP000228680"/>
    </source>
</evidence>
<keyword evidence="4 13" id="KW-0056">Arginine metabolism</keyword>
<keyword evidence="5 10" id="KW-0479">Metal-binding</keyword>
<dbReference type="Pfam" id="PF00491">
    <property type="entry name" value="Arginase"/>
    <property type="match status" value="1"/>
</dbReference>
<evidence type="ECO:0000256" key="4">
    <source>
        <dbReference type="ARBA" id="ARBA00022503"/>
    </source>
</evidence>
<feature type="binding site" evidence="10">
    <location>
        <position position="125"/>
    </location>
    <ligand>
        <name>Mn(2+)</name>
        <dbReference type="ChEBI" id="CHEBI:29035"/>
        <label>1</label>
    </ligand>
</feature>
<evidence type="ECO:0000256" key="11">
    <source>
        <dbReference type="PROSITE-ProRule" id="PRU00742"/>
    </source>
</evidence>
<organism evidence="14 15">
    <name type="scientific">Chryseomicrobium excrementi</name>
    <dbReference type="NCBI Taxonomy" id="2041346"/>
    <lineage>
        <taxon>Bacteria</taxon>
        <taxon>Bacillati</taxon>
        <taxon>Bacillota</taxon>
        <taxon>Bacilli</taxon>
        <taxon>Bacillales</taxon>
        <taxon>Caryophanaceae</taxon>
        <taxon>Chryseomicrobium</taxon>
    </lineage>
</organism>
<dbReference type="InterPro" id="IPR020855">
    <property type="entry name" value="Ureohydrolase_Mn_BS"/>
</dbReference>
<evidence type="ECO:0000256" key="1">
    <source>
        <dbReference type="ARBA" id="ARBA00005098"/>
    </source>
</evidence>
<dbReference type="InterPro" id="IPR006035">
    <property type="entry name" value="Ureohydrolase"/>
</dbReference>
<evidence type="ECO:0000256" key="13">
    <source>
        <dbReference type="RuleBase" id="RU361159"/>
    </source>
</evidence>
<dbReference type="InterPro" id="IPR014033">
    <property type="entry name" value="Arginase"/>
</dbReference>
<evidence type="ECO:0000256" key="2">
    <source>
        <dbReference type="ARBA" id="ARBA00012168"/>
    </source>
</evidence>
<evidence type="ECO:0000256" key="5">
    <source>
        <dbReference type="ARBA" id="ARBA00022723"/>
    </source>
</evidence>
<dbReference type="OrthoDB" id="9789727at2"/>
<dbReference type="GO" id="GO:0005737">
    <property type="term" value="C:cytoplasm"/>
    <property type="evidence" value="ECO:0007669"/>
    <property type="project" value="TreeGrafter"/>
</dbReference>